<dbReference type="Proteomes" id="UP001297092">
    <property type="component" value="Unassembled WGS sequence"/>
</dbReference>
<dbReference type="EMBL" id="JAHCTB010000002">
    <property type="protein sequence ID" value="MBT0607328.1"/>
    <property type="molecule type" value="Genomic_DNA"/>
</dbReference>
<sequence length="506" mass="56058">MKKFSFLFLIIGNIFFINAQGIGDALRYSTEQNVGTARFTALSGAMGALGGDLSAMSINPAGSAVFLNSNVTLSASLFDVENNSTYFNNRNKSFSDDINLNQAGGVFVFDNFNEESIWKKFTVGVNYNIYRNFDNRLYISGSGNNSISNFFVQQAQGIPLNLLVTQQNESISELYDFLGQTQGTAAQNALLGYQGFIFDPVDADNPNNSAYVSNVANGSFNQDYVLLSEGYNGKFSINFGAQITDKFYIGVNLNTHTIDFQRSTLLLEDNSNLGSTVNNIAFQNNLAVYGAGFSAQIGGIAKISDEFRVGLSLDTPTWYQISEETTQYLETQRTKDGQQILEIINPNVINVFEDYTLKTPGKVTASGAYIFGKSGLISFDYSYKDYSQIEFRPSNNTFFSDQNTIIQNSLQGASTFKAGGEYRINQISLRGGFHYEQSPYQNEDILSNLIGFSLGTGYNFGDYSFDLAYSRSEQERNQQLYSIGLTDSTKINTVYSNFIASLIFNF</sequence>
<accession>A0ABS5S295</accession>
<keyword evidence="2" id="KW-1185">Reference proteome</keyword>
<dbReference type="RefSeq" id="WP_214112210.1">
    <property type="nucleotide sequence ID" value="NZ_JAHCTB010000002.1"/>
</dbReference>
<name>A0ABS5S295_9FLAO</name>
<organism evidence="1 2">
    <name type="scientific">Aequorivita echinoideorum</name>
    <dbReference type="NCBI Taxonomy" id="1549647"/>
    <lineage>
        <taxon>Bacteria</taxon>
        <taxon>Pseudomonadati</taxon>
        <taxon>Bacteroidota</taxon>
        <taxon>Flavobacteriia</taxon>
        <taxon>Flavobacteriales</taxon>
        <taxon>Flavobacteriaceae</taxon>
        <taxon>Aequorivita</taxon>
    </lineage>
</organism>
<evidence type="ECO:0000313" key="1">
    <source>
        <dbReference type="EMBL" id="MBT0607328.1"/>
    </source>
</evidence>
<gene>
    <name evidence="1" type="ORF">KIV10_03960</name>
</gene>
<reference evidence="1 2" key="1">
    <citation type="submission" date="2021-05" db="EMBL/GenBank/DDBJ databases">
        <title>Aequorivita echinoideorum JCM 30378 genome.</title>
        <authorList>
            <person name="Zhang H."/>
            <person name="Li C."/>
        </authorList>
    </citation>
    <scope>NUCLEOTIDE SEQUENCE [LARGE SCALE GENOMIC DNA]</scope>
    <source>
        <strain evidence="1 2">JCM30378</strain>
    </source>
</reference>
<comment type="caution">
    <text evidence="1">The sequence shown here is derived from an EMBL/GenBank/DDBJ whole genome shotgun (WGS) entry which is preliminary data.</text>
</comment>
<protein>
    <submittedName>
        <fullName evidence="1">Transporter</fullName>
    </submittedName>
</protein>
<evidence type="ECO:0000313" key="2">
    <source>
        <dbReference type="Proteomes" id="UP001297092"/>
    </source>
</evidence>
<dbReference type="SUPFAM" id="SSF56935">
    <property type="entry name" value="Porins"/>
    <property type="match status" value="1"/>
</dbReference>
<proteinExistence type="predicted"/>
<dbReference type="Gene3D" id="2.40.160.60">
    <property type="entry name" value="Outer membrane protein transport protein (OMPP1/FadL/TodX)"/>
    <property type="match status" value="1"/>
</dbReference>